<dbReference type="EMBL" id="JAQIFT010000047">
    <property type="protein sequence ID" value="MDA3732362.1"/>
    <property type="molecule type" value="Genomic_DNA"/>
</dbReference>
<dbReference type="AlphaFoldDB" id="A0AA42J1B0"/>
<gene>
    <name evidence="1" type="ORF">PBV87_12775</name>
</gene>
<dbReference type="RefSeq" id="WP_271012542.1">
    <property type="nucleotide sequence ID" value="NZ_JAQIFT010000047.1"/>
</dbReference>
<organism evidence="1 2">
    <name type="scientific">Holtiella tumoricola</name>
    <dbReference type="NCBI Taxonomy" id="3018743"/>
    <lineage>
        <taxon>Bacteria</taxon>
        <taxon>Bacillati</taxon>
        <taxon>Bacillota</taxon>
        <taxon>Clostridia</taxon>
        <taxon>Lachnospirales</taxon>
        <taxon>Cellulosilyticaceae</taxon>
        <taxon>Holtiella</taxon>
    </lineage>
</organism>
<dbReference type="Proteomes" id="UP001169242">
    <property type="component" value="Unassembled WGS sequence"/>
</dbReference>
<comment type="caution">
    <text evidence="1">The sequence shown here is derived from an EMBL/GenBank/DDBJ whole genome shotgun (WGS) entry which is preliminary data.</text>
</comment>
<proteinExistence type="predicted"/>
<reference evidence="1" key="1">
    <citation type="journal article" date="2023" name="Int. J. Syst. Evol. Microbiol.">
        <title>&lt;i&gt;Holtiella tumoricola&lt;/i&gt; gen. nov. sp. nov., isolated from a human clinical sample.</title>
        <authorList>
            <person name="Allen-Vercoe E."/>
            <person name="Daigneault M.C."/>
            <person name="Vancuren S.J."/>
            <person name="Cochrane K."/>
            <person name="O'Neal L.L."/>
            <person name="Sankaranarayanan K."/>
            <person name="Lawson P.A."/>
        </authorList>
    </citation>
    <scope>NUCLEOTIDE SEQUENCE</scope>
    <source>
        <strain evidence="1">CC70A</strain>
    </source>
</reference>
<evidence type="ECO:0000313" key="1">
    <source>
        <dbReference type="EMBL" id="MDA3732362.1"/>
    </source>
</evidence>
<name>A0AA42J1B0_9FIRM</name>
<keyword evidence="2" id="KW-1185">Reference proteome</keyword>
<evidence type="ECO:0000313" key="2">
    <source>
        <dbReference type="Proteomes" id="UP001169242"/>
    </source>
</evidence>
<protein>
    <submittedName>
        <fullName evidence="1">Uncharacterized protein</fullName>
    </submittedName>
</protein>
<accession>A0AA42J1B0</accession>
<sequence length="123" mass="14205">MVRRLNQLDFETGEVVETYGSMKEALEKFGLFRVDVTNAIVKNSGKLNNKHLRFAYADGPNRPLCNYRVAQIDYETGEVIEKYDDAETAAEDNFISSKTIRNAIRNRDGYIKSKVLRFKYVLE</sequence>